<sequence>MDLRYSNVLHVQRVSTWQFARYNDLSQTALFSRRFLGLAMRHLLVLLRWAPGDSLGDTLTQARKGDPIFTARILLGYSDSRIHH</sequence>
<keyword evidence="2" id="KW-1185">Reference proteome</keyword>
<accession>A0A4Y2IWB2</accession>
<organism evidence="1 2">
    <name type="scientific">Araneus ventricosus</name>
    <name type="common">Orbweaver spider</name>
    <name type="synonym">Epeira ventricosa</name>
    <dbReference type="NCBI Taxonomy" id="182803"/>
    <lineage>
        <taxon>Eukaryota</taxon>
        <taxon>Metazoa</taxon>
        <taxon>Ecdysozoa</taxon>
        <taxon>Arthropoda</taxon>
        <taxon>Chelicerata</taxon>
        <taxon>Arachnida</taxon>
        <taxon>Araneae</taxon>
        <taxon>Araneomorphae</taxon>
        <taxon>Entelegynae</taxon>
        <taxon>Araneoidea</taxon>
        <taxon>Araneidae</taxon>
        <taxon>Araneus</taxon>
    </lineage>
</organism>
<reference evidence="1 2" key="1">
    <citation type="journal article" date="2019" name="Sci. Rep.">
        <title>Orb-weaving spider Araneus ventricosus genome elucidates the spidroin gene catalogue.</title>
        <authorList>
            <person name="Kono N."/>
            <person name="Nakamura H."/>
            <person name="Ohtoshi R."/>
            <person name="Moran D.A.P."/>
            <person name="Shinohara A."/>
            <person name="Yoshida Y."/>
            <person name="Fujiwara M."/>
            <person name="Mori M."/>
            <person name="Tomita M."/>
            <person name="Arakawa K."/>
        </authorList>
    </citation>
    <scope>NUCLEOTIDE SEQUENCE [LARGE SCALE GENOMIC DNA]</scope>
</reference>
<name>A0A4Y2IWB2_ARAVE</name>
<dbReference type="AlphaFoldDB" id="A0A4Y2IWB2"/>
<evidence type="ECO:0000313" key="1">
    <source>
        <dbReference type="EMBL" id="GBM81519.1"/>
    </source>
</evidence>
<dbReference type="EMBL" id="BGPR01002952">
    <property type="protein sequence ID" value="GBM81519.1"/>
    <property type="molecule type" value="Genomic_DNA"/>
</dbReference>
<dbReference type="Proteomes" id="UP000499080">
    <property type="component" value="Unassembled WGS sequence"/>
</dbReference>
<evidence type="ECO:0000313" key="2">
    <source>
        <dbReference type="Proteomes" id="UP000499080"/>
    </source>
</evidence>
<proteinExistence type="predicted"/>
<gene>
    <name evidence="1" type="ORF">AVEN_227772_1</name>
</gene>
<comment type="caution">
    <text evidence="1">The sequence shown here is derived from an EMBL/GenBank/DDBJ whole genome shotgun (WGS) entry which is preliminary data.</text>
</comment>
<protein>
    <submittedName>
        <fullName evidence="1">Uncharacterized protein</fullName>
    </submittedName>
</protein>